<dbReference type="HAMAP" id="MF_00198">
    <property type="entry name" value="Spermidine_synth"/>
    <property type="match status" value="1"/>
</dbReference>
<feature type="signal peptide" evidence="8">
    <location>
        <begin position="1"/>
        <end position="19"/>
    </location>
</feature>
<dbReference type="PANTHER" id="PTHR43317:SF10">
    <property type="entry name" value="PABS DOMAIN-CONTAINING PROTEIN"/>
    <property type="match status" value="1"/>
</dbReference>
<evidence type="ECO:0000256" key="5">
    <source>
        <dbReference type="ARBA" id="ARBA00049721"/>
    </source>
</evidence>
<keyword evidence="3 6" id="KW-0620">Polyamine biosynthesis</keyword>
<dbReference type="Pfam" id="PF01564">
    <property type="entry name" value="Spermine_synth"/>
    <property type="match status" value="1"/>
</dbReference>
<dbReference type="InterPro" id="IPR029063">
    <property type="entry name" value="SAM-dependent_MTases_sf"/>
</dbReference>
<dbReference type="RefSeq" id="XP_048335729.1">
    <property type="nucleotide sequence ID" value="XM_048479772.2"/>
</dbReference>
<dbReference type="Proteomes" id="UP001652623">
    <property type="component" value="Chromosome 7"/>
</dbReference>
<evidence type="ECO:0000256" key="7">
    <source>
        <dbReference type="SAM" id="Coils"/>
    </source>
</evidence>
<name>A0ABM3IUL7_ZIZJJ</name>
<dbReference type="InterPro" id="IPR001045">
    <property type="entry name" value="Spermi_synthase"/>
</dbReference>
<reference evidence="11" key="1">
    <citation type="submission" date="2025-08" db="UniProtKB">
        <authorList>
            <consortium name="RefSeq"/>
        </authorList>
    </citation>
    <scope>IDENTIFICATION</scope>
    <source>
        <tissue evidence="11">Seedling</tissue>
    </source>
</reference>
<feature type="active site" description="Proton acceptor" evidence="6">
    <location>
        <position position="203"/>
    </location>
</feature>
<dbReference type="SUPFAM" id="SSF53335">
    <property type="entry name" value="S-adenosyl-L-methionine-dependent methyltransferases"/>
    <property type="match status" value="1"/>
</dbReference>
<dbReference type="GeneID" id="125423913"/>
<dbReference type="PANTHER" id="PTHR43317">
    <property type="entry name" value="THERMOSPERMINE SYNTHASE ACAULIS5"/>
    <property type="match status" value="1"/>
</dbReference>
<evidence type="ECO:0000313" key="11">
    <source>
        <dbReference type="RefSeq" id="XP_048335729.1"/>
    </source>
</evidence>
<dbReference type="EC" id="2.5.1.79" evidence="5"/>
<sequence>MLSLLCAVVMVFYVPLPPGFENMSPFPLPYFDDYGDDDDQNLPVPEIDHEEWFEEQLEADLKWSFALNGVLHAETSEFQDIVLLDTKRFGKALVIDGKLQSAEKDEFIYSECLVHPALLIHDNPKTVFIMGGSQGSTAREALKHKDLEKVVMCDIDKVLVDFCRLHLTANEEAYRDERLQIAINDAKEELEKSEEKYDVIIGDLADPIEGGTCNHLYTKSFYQQVLKPRLKDHGIFVTQGGPAGILSHKQIFTSIYNTIKQVFKYVIAYTAHIPSYADSWGWVLASDEELKLDVEELKVKIKERMKGDLYYLDGDSIFSSTVLNKTVSTALVNETHVFTEEDARFVYGHGLTAANSSTT</sequence>
<feature type="domain" description="PABS" evidence="9">
    <location>
        <begin position="50"/>
        <end position="287"/>
    </location>
</feature>
<keyword evidence="7" id="KW-0175">Coiled coil</keyword>
<dbReference type="Gene3D" id="2.30.140.10">
    <property type="entry name" value="Spermidine synthase, tetramerisation domain"/>
    <property type="match status" value="1"/>
</dbReference>
<accession>A0ABM3IUL7</accession>
<dbReference type="NCBIfam" id="NF037959">
    <property type="entry name" value="MFS_SpdSyn"/>
    <property type="match status" value="1"/>
</dbReference>
<evidence type="ECO:0000256" key="8">
    <source>
        <dbReference type="SAM" id="SignalP"/>
    </source>
</evidence>
<protein>
    <recommendedName>
        <fullName evidence="5">thermospermine synthase</fullName>
        <ecNumber evidence="5">2.5.1.79</ecNumber>
    </recommendedName>
</protein>
<evidence type="ECO:0000313" key="10">
    <source>
        <dbReference type="Proteomes" id="UP001652623"/>
    </source>
</evidence>
<feature type="chain" id="PRO_5045823659" description="thermospermine synthase" evidence="8">
    <location>
        <begin position="20"/>
        <end position="359"/>
    </location>
</feature>
<keyword evidence="10" id="KW-1185">Reference proteome</keyword>
<gene>
    <name evidence="11" type="primary">LOC125423913</name>
</gene>
<dbReference type="InterPro" id="IPR035246">
    <property type="entry name" value="Spermidine_synt_N"/>
</dbReference>
<proteinExistence type="inferred from homology"/>
<evidence type="ECO:0000259" key="9">
    <source>
        <dbReference type="PROSITE" id="PS51006"/>
    </source>
</evidence>
<feature type="coiled-coil region" evidence="7">
    <location>
        <begin position="176"/>
        <end position="203"/>
    </location>
</feature>
<dbReference type="InterPro" id="IPR030374">
    <property type="entry name" value="PABS"/>
</dbReference>
<dbReference type="InterPro" id="IPR037163">
    <property type="entry name" value="Spermidine_synt_N_sf"/>
</dbReference>
<dbReference type="PROSITE" id="PS51006">
    <property type="entry name" value="PABS_2"/>
    <property type="match status" value="1"/>
</dbReference>
<evidence type="ECO:0000256" key="4">
    <source>
        <dbReference type="ARBA" id="ARBA00048874"/>
    </source>
</evidence>
<dbReference type="Gene3D" id="3.40.50.150">
    <property type="entry name" value="Vaccinia Virus protein VP39"/>
    <property type="match status" value="1"/>
</dbReference>
<keyword evidence="8" id="KW-0732">Signal</keyword>
<comment type="similarity">
    <text evidence="1">Belongs to the spermidine/spermine synthase family.</text>
</comment>
<keyword evidence="2 6" id="KW-0808">Transferase</keyword>
<evidence type="ECO:0000256" key="3">
    <source>
        <dbReference type="ARBA" id="ARBA00023115"/>
    </source>
</evidence>
<evidence type="ECO:0000256" key="2">
    <source>
        <dbReference type="ARBA" id="ARBA00022679"/>
    </source>
</evidence>
<evidence type="ECO:0000256" key="6">
    <source>
        <dbReference type="PROSITE-ProRule" id="PRU00354"/>
    </source>
</evidence>
<comment type="catalytic activity">
    <reaction evidence="4">
        <text>S-adenosyl 3-(methylsulfanyl)propylamine + spermidine = thermospermine + S-methyl-5'-thioadenosine + H(+)</text>
        <dbReference type="Rhea" id="RHEA:30515"/>
        <dbReference type="ChEBI" id="CHEBI:15378"/>
        <dbReference type="ChEBI" id="CHEBI:17509"/>
        <dbReference type="ChEBI" id="CHEBI:57443"/>
        <dbReference type="ChEBI" id="CHEBI:57834"/>
        <dbReference type="ChEBI" id="CHEBI:59903"/>
        <dbReference type="EC" id="2.5.1.79"/>
    </reaction>
</comment>
<organism evidence="10 11">
    <name type="scientific">Ziziphus jujuba</name>
    <name type="common">Chinese jujube</name>
    <name type="synonym">Ziziphus sativa</name>
    <dbReference type="NCBI Taxonomy" id="326968"/>
    <lineage>
        <taxon>Eukaryota</taxon>
        <taxon>Viridiplantae</taxon>
        <taxon>Streptophyta</taxon>
        <taxon>Embryophyta</taxon>
        <taxon>Tracheophyta</taxon>
        <taxon>Spermatophyta</taxon>
        <taxon>Magnoliopsida</taxon>
        <taxon>eudicotyledons</taxon>
        <taxon>Gunneridae</taxon>
        <taxon>Pentapetalae</taxon>
        <taxon>rosids</taxon>
        <taxon>fabids</taxon>
        <taxon>Rosales</taxon>
        <taxon>Rhamnaceae</taxon>
        <taxon>Paliureae</taxon>
        <taxon>Ziziphus</taxon>
    </lineage>
</organism>
<evidence type="ECO:0000256" key="1">
    <source>
        <dbReference type="ARBA" id="ARBA00007867"/>
    </source>
</evidence>
<dbReference type="Pfam" id="PF17284">
    <property type="entry name" value="Spermine_synt_N"/>
    <property type="match status" value="1"/>
</dbReference>